<dbReference type="InterPro" id="IPR047127">
    <property type="entry name" value="MutT-like"/>
</dbReference>
<proteinExistence type="inferred from homology"/>
<evidence type="ECO:0000313" key="13">
    <source>
        <dbReference type="EMBL" id="SFG15705.1"/>
    </source>
</evidence>
<evidence type="ECO:0000256" key="4">
    <source>
        <dbReference type="ARBA" id="ARBA00022705"/>
    </source>
</evidence>
<reference evidence="14" key="1">
    <citation type="submission" date="2016-10" db="EMBL/GenBank/DDBJ databases">
        <authorList>
            <person name="Varghese N."/>
            <person name="Submissions S."/>
        </authorList>
    </citation>
    <scope>NUCLEOTIDE SEQUENCE [LARGE SCALE GENOMIC DNA]</scope>
    <source>
        <strain evidence="14">ATCC 700379</strain>
    </source>
</reference>
<evidence type="ECO:0000256" key="9">
    <source>
        <dbReference type="ARBA" id="ARBA00023204"/>
    </source>
</evidence>
<dbReference type="PROSITE" id="PS51462">
    <property type="entry name" value="NUDIX"/>
    <property type="match status" value="1"/>
</dbReference>
<keyword evidence="5" id="KW-0479">Metal-binding</keyword>
<gene>
    <name evidence="13" type="ORF">SAMN02982927_00822</name>
</gene>
<dbReference type="Pfam" id="PF00293">
    <property type="entry name" value="NUDIX"/>
    <property type="match status" value="1"/>
</dbReference>
<keyword evidence="9" id="KW-0234">DNA repair</keyword>
<dbReference type="EMBL" id="FOOY01000005">
    <property type="protein sequence ID" value="SFG15705.1"/>
    <property type="molecule type" value="Genomic_DNA"/>
</dbReference>
<dbReference type="SUPFAM" id="SSF55811">
    <property type="entry name" value="Nudix"/>
    <property type="match status" value="1"/>
</dbReference>
<keyword evidence="7" id="KW-0378">Hydrolase</keyword>
<dbReference type="AlphaFoldDB" id="A0A1I2PHP4"/>
<evidence type="ECO:0000256" key="1">
    <source>
        <dbReference type="ARBA" id="ARBA00001946"/>
    </source>
</evidence>
<dbReference type="GO" id="GO:0046872">
    <property type="term" value="F:metal ion binding"/>
    <property type="evidence" value="ECO:0007669"/>
    <property type="project" value="UniProtKB-KW"/>
</dbReference>
<dbReference type="GO" id="GO:0006281">
    <property type="term" value="P:DNA repair"/>
    <property type="evidence" value="ECO:0007669"/>
    <property type="project" value="UniProtKB-KW"/>
</dbReference>
<evidence type="ECO:0000256" key="11">
    <source>
        <dbReference type="ARBA" id="ARBA00038905"/>
    </source>
</evidence>
<evidence type="ECO:0000259" key="12">
    <source>
        <dbReference type="PROSITE" id="PS51462"/>
    </source>
</evidence>
<evidence type="ECO:0000256" key="5">
    <source>
        <dbReference type="ARBA" id="ARBA00022723"/>
    </source>
</evidence>
<dbReference type="InterPro" id="IPR000086">
    <property type="entry name" value="NUDIX_hydrolase_dom"/>
</dbReference>
<dbReference type="GO" id="GO:0035539">
    <property type="term" value="F:8-oxo-7,8-dihydrodeoxyguanosine triphosphate pyrophosphatase activity"/>
    <property type="evidence" value="ECO:0007669"/>
    <property type="project" value="UniProtKB-EC"/>
</dbReference>
<dbReference type="CDD" id="cd03425">
    <property type="entry name" value="NUDIX_MutT_NudA_like"/>
    <property type="match status" value="1"/>
</dbReference>
<dbReference type="GO" id="GO:0006260">
    <property type="term" value="P:DNA replication"/>
    <property type="evidence" value="ECO:0007669"/>
    <property type="project" value="UniProtKB-KW"/>
</dbReference>
<evidence type="ECO:0000256" key="10">
    <source>
        <dbReference type="ARBA" id="ARBA00035861"/>
    </source>
</evidence>
<dbReference type="EC" id="3.6.1.55" evidence="11"/>
<evidence type="ECO:0000256" key="6">
    <source>
        <dbReference type="ARBA" id="ARBA00022763"/>
    </source>
</evidence>
<feature type="domain" description="Nudix hydrolase" evidence="12">
    <location>
        <begin position="2"/>
        <end position="128"/>
    </location>
</feature>
<keyword evidence="14" id="KW-1185">Reference proteome</keyword>
<evidence type="ECO:0000256" key="3">
    <source>
        <dbReference type="ARBA" id="ARBA00022457"/>
    </source>
</evidence>
<keyword evidence="8" id="KW-0460">Magnesium</keyword>
<dbReference type="GO" id="GO:0044715">
    <property type="term" value="F:8-oxo-dGDP phosphatase activity"/>
    <property type="evidence" value="ECO:0007669"/>
    <property type="project" value="TreeGrafter"/>
</dbReference>
<keyword evidence="3" id="KW-0515">Mutator protein</keyword>
<evidence type="ECO:0000313" key="14">
    <source>
        <dbReference type="Proteomes" id="UP000198752"/>
    </source>
</evidence>
<accession>A0A1I2PHP4</accession>
<dbReference type="STRING" id="269670.SAMN02982927_00822"/>
<dbReference type="PANTHER" id="PTHR47707:SF1">
    <property type="entry name" value="NUDIX HYDROLASE FAMILY PROTEIN"/>
    <property type="match status" value="1"/>
</dbReference>
<dbReference type="GO" id="GO:0008413">
    <property type="term" value="F:8-oxo-7,8-dihydroguanosine triphosphate pyrophosphatase activity"/>
    <property type="evidence" value="ECO:0007669"/>
    <property type="project" value="TreeGrafter"/>
</dbReference>
<comment type="similarity">
    <text evidence="2">Belongs to the Nudix hydrolase family.</text>
</comment>
<dbReference type="Gene3D" id="3.90.79.10">
    <property type="entry name" value="Nucleoside Triphosphate Pyrophosphohydrolase"/>
    <property type="match status" value="1"/>
</dbReference>
<dbReference type="PANTHER" id="PTHR47707">
    <property type="entry name" value="8-OXO-DGTP DIPHOSPHATASE"/>
    <property type="match status" value="1"/>
</dbReference>
<comment type="catalytic activity">
    <reaction evidence="10">
        <text>8-oxo-dGTP + H2O = 8-oxo-dGMP + diphosphate + H(+)</text>
        <dbReference type="Rhea" id="RHEA:31575"/>
        <dbReference type="ChEBI" id="CHEBI:15377"/>
        <dbReference type="ChEBI" id="CHEBI:15378"/>
        <dbReference type="ChEBI" id="CHEBI:33019"/>
        <dbReference type="ChEBI" id="CHEBI:63224"/>
        <dbReference type="ChEBI" id="CHEBI:77896"/>
        <dbReference type="EC" id="3.6.1.55"/>
    </reaction>
</comment>
<dbReference type="Proteomes" id="UP000198752">
    <property type="component" value="Unassembled WGS sequence"/>
</dbReference>
<dbReference type="OrthoDB" id="9810648at2"/>
<dbReference type="RefSeq" id="WP_093670344.1">
    <property type="nucleotide sequence ID" value="NZ_FOOY01000005.1"/>
</dbReference>
<keyword evidence="4" id="KW-0235">DNA replication</keyword>
<dbReference type="GO" id="GO:0044716">
    <property type="term" value="F:8-oxo-GDP phosphatase activity"/>
    <property type="evidence" value="ECO:0007669"/>
    <property type="project" value="TreeGrafter"/>
</dbReference>
<sequence>MRKTLSVVAAILENENKEILCALRSPKMSIPNHWEFPGGKIQDGETPAEAIEREIREELKCSIEANEIFLTSHHDYDTFSIDLTAIRCKLVEGFPTAQEHSKLIWLKRENLDSLKWAPADVATVEQLIKEQL</sequence>
<protein>
    <recommendedName>
        <fullName evidence="11">8-oxo-dGTP diphosphatase</fullName>
        <ecNumber evidence="11">3.6.1.55</ecNumber>
    </recommendedName>
</protein>
<dbReference type="PRINTS" id="PR00502">
    <property type="entry name" value="NUDIXFAMILY"/>
</dbReference>
<evidence type="ECO:0000256" key="7">
    <source>
        <dbReference type="ARBA" id="ARBA00022801"/>
    </source>
</evidence>
<evidence type="ECO:0000256" key="2">
    <source>
        <dbReference type="ARBA" id="ARBA00005582"/>
    </source>
</evidence>
<dbReference type="InterPro" id="IPR020476">
    <property type="entry name" value="Nudix_hydrolase"/>
</dbReference>
<organism evidence="13 14">
    <name type="scientific">Sporolactobacillus nakayamae</name>
    <dbReference type="NCBI Taxonomy" id="269670"/>
    <lineage>
        <taxon>Bacteria</taxon>
        <taxon>Bacillati</taxon>
        <taxon>Bacillota</taxon>
        <taxon>Bacilli</taxon>
        <taxon>Bacillales</taxon>
        <taxon>Sporolactobacillaceae</taxon>
        <taxon>Sporolactobacillus</taxon>
    </lineage>
</organism>
<keyword evidence="6" id="KW-0227">DNA damage</keyword>
<evidence type="ECO:0000256" key="8">
    <source>
        <dbReference type="ARBA" id="ARBA00022842"/>
    </source>
</evidence>
<name>A0A1I2PHP4_9BACL</name>
<dbReference type="InterPro" id="IPR015797">
    <property type="entry name" value="NUDIX_hydrolase-like_dom_sf"/>
</dbReference>
<comment type="cofactor">
    <cofactor evidence="1">
        <name>Mg(2+)</name>
        <dbReference type="ChEBI" id="CHEBI:18420"/>
    </cofactor>
</comment>